<keyword evidence="9" id="KW-1185">Reference proteome</keyword>
<dbReference type="RefSeq" id="XP_031853393.1">
    <property type="nucleotide sequence ID" value="XM_031997502.1"/>
</dbReference>
<proteinExistence type="inferred from homology"/>
<evidence type="ECO:0000256" key="1">
    <source>
        <dbReference type="ARBA" id="ARBA00005912"/>
    </source>
</evidence>
<feature type="region of interest" description="Disordered" evidence="6">
    <location>
        <begin position="55"/>
        <end position="85"/>
    </location>
</feature>
<dbReference type="Gene3D" id="1.10.132.20">
    <property type="entry name" value="Ribosome-recycling factor"/>
    <property type="match status" value="1"/>
</dbReference>
<reference evidence="8 9" key="1">
    <citation type="submission" date="2019-09" db="EMBL/GenBank/DDBJ databases">
        <authorList>
            <person name="Brejova B."/>
        </authorList>
    </citation>
    <scope>NUCLEOTIDE SEQUENCE [LARGE SCALE GENOMIC DNA]</scope>
</reference>
<dbReference type="PANTHER" id="PTHR20982:SF3">
    <property type="entry name" value="MITOCHONDRIAL RIBOSOME RECYCLING FACTOR PSEUDO 1"/>
    <property type="match status" value="1"/>
</dbReference>
<evidence type="ECO:0000256" key="3">
    <source>
        <dbReference type="ARBA" id="ARBA00022917"/>
    </source>
</evidence>
<accession>A0A5E8BG26</accession>
<evidence type="ECO:0000256" key="5">
    <source>
        <dbReference type="ARBA" id="ARBA00033107"/>
    </source>
</evidence>
<evidence type="ECO:0000313" key="8">
    <source>
        <dbReference type="EMBL" id="VVT50500.1"/>
    </source>
</evidence>
<name>A0A5E8BG26_9ASCO</name>
<dbReference type="Proteomes" id="UP000398389">
    <property type="component" value="Unassembled WGS sequence"/>
</dbReference>
<dbReference type="InterPro" id="IPR002661">
    <property type="entry name" value="Ribosome_recyc_fac"/>
</dbReference>
<dbReference type="Gene3D" id="3.30.1360.40">
    <property type="match status" value="1"/>
</dbReference>
<evidence type="ECO:0000256" key="4">
    <source>
        <dbReference type="ARBA" id="ARBA00024909"/>
    </source>
</evidence>
<dbReference type="InterPro" id="IPR036191">
    <property type="entry name" value="RRF_sf"/>
</dbReference>
<keyword evidence="3" id="KW-0648">Protein biosynthesis</keyword>
<dbReference type="EMBL" id="CABVLU010000002">
    <property type="protein sequence ID" value="VVT50500.1"/>
    <property type="molecule type" value="Genomic_DNA"/>
</dbReference>
<dbReference type="AlphaFoldDB" id="A0A5E8BG26"/>
<dbReference type="Pfam" id="PF01765">
    <property type="entry name" value="RRF"/>
    <property type="match status" value="1"/>
</dbReference>
<evidence type="ECO:0000256" key="2">
    <source>
        <dbReference type="ARBA" id="ARBA00020581"/>
    </source>
</evidence>
<dbReference type="PANTHER" id="PTHR20982">
    <property type="entry name" value="RIBOSOME RECYCLING FACTOR"/>
    <property type="match status" value="1"/>
</dbReference>
<dbReference type="SUPFAM" id="SSF55194">
    <property type="entry name" value="Ribosome recycling factor, RRF"/>
    <property type="match status" value="1"/>
</dbReference>
<dbReference type="GeneID" id="43581602"/>
<organism evidence="8 9">
    <name type="scientific">Magnusiomyces paraingens</name>
    <dbReference type="NCBI Taxonomy" id="2606893"/>
    <lineage>
        <taxon>Eukaryota</taxon>
        <taxon>Fungi</taxon>
        <taxon>Dikarya</taxon>
        <taxon>Ascomycota</taxon>
        <taxon>Saccharomycotina</taxon>
        <taxon>Dipodascomycetes</taxon>
        <taxon>Dipodascales</taxon>
        <taxon>Dipodascaceae</taxon>
        <taxon>Magnusiomyces</taxon>
    </lineage>
</organism>
<protein>
    <recommendedName>
        <fullName evidence="2">Ribosome-recycling factor, mitochondrial</fullName>
    </recommendedName>
    <alternativeName>
        <fullName evidence="5">Ribosome-releasing factor, mitochondrial</fullName>
    </alternativeName>
</protein>
<comment type="similarity">
    <text evidence="1">Belongs to the RRF family.</text>
</comment>
<evidence type="ECO:0000313" key="9">
    <source>
        <dbReference type="Proteomes" id="UP000398389"/>
    </source>
</evidence>
<dbReference type="InterPro" id="IPR023584">
    <property type="entry name" value="Ribosome_recyc_fac_dom"/>
</dbReference>
<dbReference type="GO" id="GO:0005739">
    <property type="term" value="C:mitochondrion"/>
    <property type="evidence" value="ECO:0007669"/>
    <property type="project" value="TreeGrafter"/>
</dbReference>
<dbReference type="GO" id="GO:0006412">
    <property type="term" value="P:translation"/>
    <property type="evidence" value="ECO:0007669"/>
    <property type="project" value="UniProtKB-KW"/>
</dbReference>
<sequence>MSSYLIQTALKSSRRSIGNAVNTSYRATLLATRPVAIRSAQASAYPTQFQRHFSGSMPTLKKASKEKGKGKDHKGGSKAPAADEVEESVSLDEIVNIAELQQKMDATVDHFKERITVVRQGIYTPAIIENVVVKTAAHTEEPVKNIARVAMKGPRAITITAFDAADVKHIISAVIGANLNLNPQPDPKQEQVLRVPLPPTTSETKKEIIKNLKHEFEHFKNSPTKKSLTSIRGEAMKALKKVTISKTDLFTVKTKIEDAYKAKCNTLAEVLKQAEAATMKD</sequence>
<dbReference type="GO" id="GO:0043023">
    <property type="term" value="F:ribosomal large subunit binding"/>
    <property type="evidence" value="ECO:0007669"/>
    <property type="project" value="TreeGrafter"/>
</dbReference>
<evidence type="ECO:0000256" key="6">
    <source>
        <dbReference type="SAM" id="MobiDB-lite"/>
    </source>
</evidence>
<feature type="compositionally biased region" description="Basic and acidic residues" evidence="6">
    <location>
        <begin position="63"/>
        <end position="75"/>
    </location>
</feature>
<evidence type="ECO:0000259" key="7">
    <source>
        <dbReference type="Pfam" id="PF01765"/>
    </source>
</evidence>
<dbReference type="OrthoDB" id="407355at2759"/>
<feature type="domain" description="Ribosome recycling factor" evidence="7">
    <location>
        <begin position="111"/>
        <end position="277"/>
    </location>
</feature>
<comment type="function">
    <text evidence="4">Necessary for protein synthesis in mitochondria. Functions as a ribosome recycling factor in mitochondria.</text>
</comment>
<gene>
    <name evidence="8" type="ORF">SAPINGB_P002784</name>
</gene>